<protein>
    <submittedName>
        <fullName evidence="1">Uncharacterized protein</fullName>
    </submittedName>
</protein>
<dbReference type="KEGG" id="vg:14013011"/>
<sequence>MLLSDIKSFSTELDVIKNIIIKMIEIHRTKRRSTSFSEEGFELERGLFHIDLMISDYECIFSLRNDSSQMKNTGIDLSIIPHHQIILGGSGNVYISPFESGFSRSIALPKNEGSEPYILINDDALDEWKFQLSTLYDPIIVDIINLEEELRDHLASLEHNNNVYAPLLLVVDLKCLEKKKHDLNSMLEFLENI</sequence>
<evidence type="ECO:0000313" key="2">
    <source>
        <dbReference type="Proteomes" id="UP000007524"/>
    </source>
</evidence>
<reference evidence="1 2" key="1">
    <citation type="journal article" date="2012" name="J. Virol.">
        <title>Genome of Klebsiella sp.-Infecting Bacteriophage vB_KleM_RaK2.</title>
        <authorList>
            <person name="Simoliunas E."/>
            <person name="Kaliniene L."/>
            <person name="Truncaite L."/>
            <person name="Klausa V."/>
            <person name="Zajanckauskaite A."/>
            <person name="Meskys R."/>
        </authorList>
    </citation>
    <scope>NUCLEOTIDE SEQUENCE [LARGE SCALE GENOMIC DNA]</scope>
</reference>
<proteinExistence type="predicted"/>
<keyword evidence="2" id="KW-1185">Reference proteome</keyword>
<gene>
    <name evidence="1" type="ORF">RaK2_00423</name>
</gene>
<dbReference type="Proteomes" id="UP000007524">
    <property type="component" value="Segment"/>
</dbReference>
<dbReference type="EMBL" id="JQ513383">
    <property type="protein sequence ID" value="AFA44696.1"/>
    <property type="molecule type" value="Genomic_DNA"/>
</dbReference>
<organism evidence="1 2">
    <name type="scientific">Klebsiella phage vB_KleM_RaK2</name>
    <dbReference type="NCBI Taxonomy" id="1147094"/>
    <lineage>
        <taxon>Viruses</taxon>
        <taxon>Duplodnaviria</taxon>
        <taxon>Heunggongvirae</taxon>
        <taxon>Uroviricota</taxon>
        <taxon>Caudoviricetes</taxon>
        <taxon>Alcyoneusvirus</taxon>
        <taxon>Alcyoneusvirus RaK2</taxon>
    </lineage>
</organism>
<dbReference type="GeneID" id="14013011"/>
<dbReference type="RefSeq" id="YP_007007578.1">
    <property type="nucleotide sequence ID" value="NC_019526.1"/>
</dbReference>
<name>H6X4N0_9CAUD</name>
<accession>H6X4N0</accession>
<evidence type="ECO:0000313" key="1">
    <source>
        <dbReference type="EMBL" id="AFA44696.1"/>
    </source>
</evidence>